<dbReference type="EMBL" id="BMAW01121934">
    <property type="protein sequence ID" value="GFT96455.1"/>
    <property type="molecule type" value="Genomic_DNA"/>
</dbReference>
<name>A0A8X6PYG9_NEPPI</name>
<protein>
    <submittedName>
        <fullName evidence="1">Uncharacterized protein</fullName>
    </submittedName>
</protein>
<organism evidence="1 2">
    <name type="scientific">Nephila pilipes</name>
    <name type="common">Giant wood spider</name>
    <name type="synonym">Nephila maculata</name>
    <dbReference type="NCBI Taxonomy" id="299642"/>
    <lineage>
        <taxon>Eukaryota</taxon>
        <taxon>Metazoa</taxon>
        <taxon>Ecdysozoa</taxon>
        <taxon>Arthropoda</taxon>
        <taxon>Chelicerata</taxon>
        <taxon>Arachnida</taxon>
        <taxon>Araneae</taxon>
        <taxon>Araneomorphae</taxon>
        <taxon>Entelegynae</taxon>
        <taxon>Araneoidea</taxon>
        <taxon>Nephilidae</taxon>
        <taxon>Nephila</taxon>
    </lineage>
</organism>
<reference evidence="1" key="1">
    <citation type="submission" date="2020-08" db="EMBL/GenBank/DDBJ databases">
        <title>Multicomponent nature underlies the extraordinary mechanical properties of spider dragline silk.</title>
        <authorList>
            <person name="Kono N."/>
            <person name="Nakamura H."/>
            <person name="Mori M."/>
            <person name="Yoshida Y."/>
            <person name="Ohtoshi R."/>
            <person name="Malay A.D."/>
            <person name="Moran D.A.P."/>
            <person name="Tomita M."/>
            <person name="Numata K."/>
            <person name="Arakawa K."/>
        </authorList>
    </citation>
    <scope>NUCLEOTIDE SEQUENCE</scope>
</reference>
<dbReference type="AlphaFoldDB" id="A0A8X6PYG9"/>
<evidence type="ECO:0000313" key="2">
    <source>
        <dbReference type="Proteomes" id="UP000887013"/>
    </source>
</evidence>
<gene>
    <name evidence="1" type="ORF">NPIL_538251</name>
</gene>
<evidence type="ECO:0000313" key="1">
    <source>
        <dbReference type="EMBL" id="GFT96455.1"/>
    </source>
</evidence>
<proteinExistence type="predicted"/>
<dbReference type="Proteomes" id="UP000887013">
    <property type="component" value="Unassembled WGS sequence"/>
</dbReference>
<accession>A0A8X6PYG9</accession>
<keyword evidence="2" id="KW-1185">Reference proteome</keyword>
<sequence>MAGEKAAASGRVFEGEVGEGYGIAGSEKVKGSRPAADGSVASTRCIARQRVLLRKLVYFFMSNCIRKKPFSKEHMHHIKKLRLEMEL</sequence>
<comment type="caution">
    <text evidence="1">The sequence shown here is derived from an EMBL/GenBank/DDBJ whole genome shotgun (WGS) entry which is preliminary data.</text>
</comment>